<proteinExistence type="inferred from homology"/>
<dbReference type="SUPFAM" id="SSF52266">
    <property type="entry name" value="SGNH hydrolase"/>
    <property type="match status" value="1"/>
</dbReference>
<evidence type="ECO:0000256" key="2">
    <source>
        <dbReference type="ARBA" id="ARBA00022801"/>
    </source>
</evidence>
<feature type="chain" id="PRO_5046535753" evidence="3">
    <location>
        <begin position="20"/>
        <end position="1270"/>
    </location>
</feature>
<organism evidence="4 5">
    <name type="scientific">Mycena chlorophos</name>
    <name type="common">Agaric fungus</name>
    <name type="synonym">Agaricus chlorophos</name>
    <dbReference type="NCBI Taxonomy" id="658473"/>
    <lineage>
        <taxon>Eukaryota</taxon>
        <taxon>Fungi</taxon>
        <taxon>Dikarya</taxon>
        <taxon>Basidiomycota</taxon>
        <taxon>Agaricomycotina</taxon>
        <taxon>Agaricomycetes</taxon>
        <taxon>Agaricomycetidae</taxon>
        <taxon>Agaricales</taxon>
        <taxon>Marasmiineae</taxon>
        <taxon>Mycenaceae</taxon>
        <taxon>Mycena</taxon>
    </lineage>
</organism>
<evidence type="ECO:0000256" key="1">
    <source>
        <dbReference type="ARBA" id="ARBA00009003"/>
    </source>
</evidence>
<feature type="non-terminal residue" evidence="4">
    <location>
        <position position="1270"/>
    </location>
</feature>
<dbReference type="InterPro" id="IPR007577">
    <property type="entry name" value="GlycoTrfase_DXD_sugar-bd_CS"/>
</dbReference>
<dbReference type="PANTHER" id="PTHR45648:SF22">
    <property type="entry name" value="GDSL LIPASE_ACYLHYDROLASE FAMILY PROTEIN (AFU_ORTHOLOGUE AFUA_4G14700)"/>
    <property type="match status" value="1"/>
</dbReference>
<dbReference type="Gene3D" id="3.40.50.1110">
    <property type="entry name" value="SGNH hydrolase"/>
    <property type="match status" value="1"/>
</dbReference>
<gene>
    <name evidence="4" type="ORF">MCHLO_11983</name>
</gene>
<dbReference type="EMBL" id="DF848931">
    <property type="protein sequence ID" value="GAT55189.1"/>
    <property type="molecule type" value="Genomic_DNA"/>
</dbReference>
<dbReference type="PANTHER" id="PTHR45648">
    <property type="entry name" value="GDSL LIPASE/ACYLHYDROLASE FAMILY PROTEIN (AFU_ORTHOLOGUE AFUA_4G14700)"/>
    <property type="match status" value="1"/>
</dbReference>
<dbReference type="InterPro" id="IPR051058">
    <property type="entry name" value="GDSL_Est/Lipase"/>
</dbReference>
<protein>
    <submittedName>
        <fullName evidence="4">Glycosyltransferase family 32 protein</fullName>
    </submittedName>
</protein>
<dbReference type="InterPro" id="IPR029044">
    <property type="entry name" value="Nucleotide-diphossugar_trans"/>
</dbReference>
<dbReference type="InterPro" id="IPR036514">
    <property type="entry name" value="SGNH_hydro_sf"/>
</dbReference>
<keyword evidence="3" id="KW-0732">Signal</keyword>
<feature type="signal peptide" evidence="3">
    <location>
        <begin position="1"/>
        <end position="19"/>
    </location>
</feature>
<dbReference type="Pfam" id="PF04488">
    <property type="entry name" value="Gly_transf_sug"/>
    <property type="match status" value="1"/>
</dbReference>
<feature type="non-terminal residue" evidence="4">
    <location>
        <position position="1"/>
    </location>
</feature>
<name>A0ABQ0LVT7_MYCCL</name>
<dbReference type="SUPFAM" id="SSF53448">
    <property type="entry name" value="Nucleotide-diphospho-sugar transferases"/>
    <property type="match status" value="1"/>
</dbReference>
<keyword evidence="2" id="KW-0378">Hydrolase</keyword>
<evidence type="ECO:0000256" key="3">
    <source>
        <dbReference type="SAM" id="SignalP"/>
    </source>
</evidence>
<sequence>MIAAQLFPAITFCLARAVASPMPMLILPVAAGVYAPLPASTANTPSRVNINLVADSSLSTSASASATTPSTIPQVLASDVVERTNNATTALTNGLGALSSVVSRLGAGPDGVDPADSVFLANFVADLFVPDVSLLREQFTLLANTTDEVQSIFQPSSGNLSSAVQNFTITYVGTRTFSVSKAAVLFNETPGAFSSASGRVSENCLFGWLTVSSCSGASYSATGFAANLPPPEPIDRKTVPFKGLTYADPDGTNWVGYLLMKHDPHPDLVVHNYATGGSCVPESPNRSGSIQKQVEQDFLNGYAMKPAEVEGPPGKLIWDPANSLFITWCGINDCAYARTHEETVALLFSLEQKLYDAGGRQFLFMDVPPIARTPAGMKAKANNPEADSAASISNWNESLSKNVAEFAASHPDARILTFSTFNAFNQILDNPQRYKIKRKEVAVAMGDVWRDFLHPTSRIHEILAQALVEFLKGAEKTSKLSAAGSVRAVSQVVGSSTWSFEFKLSEVTTSPCICTTMSRGGYERLPMSRTHSPQHSASFLKNRALWNLLKYALPSSLLLLLLGFYLYEPHVEFAFYSRTWTQKQILTVPKLSGCFDEARMHSTYNVTDGLYGPRRTDVQAGMSLRFDDDCYNLAGTIQPLPRVSTGYIPPEQRTQYHTYWRNDLAVFGPRQEWMLKSFFATQHLPTSRLVLWSNGELGPNDILSKYLNRYPDSFSLRIVDIPSLARGTFLEGSDLLVSKDKKAWVDGDLIRLLLLWNFGGVWVDMDSLLTRDLEPLLEHEFVTQWDCYDKAYQPLNGALMRFKQHSPYLCEAFHIMGTADAPRAGSTDWGSLLYLKMYRSLLAGGIPPFKILPFCFTDARSCRLDNRLPDPFVADSSSGNRMGIWNGAMGENEKLDVALKKIFGIHLHNQWEKPFPEGGWVDVSLFASFLEFCLGRWKNKLEVDERSIELFPRLRCPLLSSTSMVELDRDAFSSILSYIHEPETLYAILRAFPKLHQLYPAAVDRVWQLPIHLDSYHTHTAAASNAVLDCLLATPPDASQPLASHLRELVVHLEHVELENKYHQRQAGRGGRARGRGAAPVHIPGPPYSVLSLQNRVADLLGATPNLRSFDYRGYPGLELDATILEPLGKLERLQRFGVDCARCNREHDIPASGGDYAVAGELSALYDAENWDIDAFTAYVRPSLSILDLRHVNYTMFAAMKTKVDDFKTYTKLRDLRIDITEGVWDWGGGGSPAMGATPNFEFHFLGFPAVERFELVVCDKTLSAAQLG</sequence>
<evidence type="ECO:0000313" key="5">
    <source>
        <dbReference type="Proteomes" id="UP000815677"/>
    </source>
</evidence>
<comment type="similarity">
    <text evidence="1">Belongs to the glycosyltransferase 32 family.</text>
</comment>
<keyword evidence="5" id="KW-1185">Reference proteome</keyword>
<dbReference type="Proteomes" id="UP000815677">
    <property type="component" value="Unassembled WGS sequence"/>
</dbReference>
<reference evidence="4" key="1">
    <citation type="submission" date="2014-09" db="EMBL/GenBank/DDBJ databases">
        <title>Genome sequence of the luminous mushroom Mycena chlorophos for searching fungal bioluminescence genes.</title>
        <authorList>
            <person name="Tanaka Y."/>
            <person name="Kasuga D."/>
            <person name="Oba Y."/>
            <person name="Hase S."/>
            <person name="Sato K."/>
            <person name="Oba Y."/>
            <person name="Sakakibara Y."/>
        </authorList>
    </citation>
    <scope>NUCLEOTIDE SEQUENCE</scope>
</reference>
<dbReference type="Gene3D" id="3.90.550.20">
    <property type="match status" value="1"/>
</dbReference>
<evidence type="ECO:0000313" key="4">
    <source>
        <dbReference type="EMBL" id="GAT55189.1"/>
    </source>
</evidence>
<accession>A0ABQ0LVT7</accession>